<dbReference type="Gene3D" id="3.40.630.70">
    <property type="entry name" value="Leucyl/phenylalanyl-tRNA-protein transferase, C-terminal domain"/>
    <property type="match status" value="1"/>
</dbReference>
<feature type="region of interest" description="Disordered" evidence="5">
    <location>
        <begin position="1"/>
        <end position="26"/>
    </location>
</feature>
<dbReference type="GO" id="GO:0005737">
    <property type="term" value="C:cytoplasm"/>
    <property type="evidence" value="ECO:0007669"/>
    <property type="project" value="UniProtKB-SubCell"/>
</dbReference>
<comment type="function">
    <text evidence="4">Functions in the N-end rule pathway of protein degradation where it conjugates Leu, Phe and, less efficiently, Met from aminoacyl-tRNAs to the N-termini of proteins containing an N-terminal arginine or lysine.</text>
</comment>
<dbReference type="InterPro" id="IPR042221">
    <property type="entry name" value="Leu/Phe-tRNA_Trfase_N"/>
</dbReference>
<keyword evidence="7" id="KW-1185">Reference proteome</keyword>
<keyword evidence="1 4" id="KW-0963">Cytoplasm</keyword>
<comment type="catalytic activity">
    <reaction evidence="4">
        <text>N-terminal L-lysyl-[protein] + L-leucyl-tRNA(Leu) = N-terminal L-leucyl-L-lysyl-[protein] + tRNA(Leu) + H(+)</text>
        <dbReference type="Rhea" id="RHEA:12340"/>
        <dbReference type="Rhea" id="RHEA-COMP:9613"/>
        <dbReference type="Rhea" id="RHEA-COMP:9622"/>
        <dbReference type="Rhea" id="RHEA-COMP:12670"/>
        <dbReference type="Rhea" id="RHEA-COMP:12671"/>
        <dbReference type="ChEBI" id="CHEBI:15378"/>
        <dbReference type="ChEBI" id="CHEBI:65249"/>
        <dbReference type="ChEBI" id="CHEBI:78442"/>
        <dbReference type="ChEBI" id="CHEBI:78494"/>
        <dbReference type="ChEBI" id="CHEBI:133043"/>
        <dbReference type="EC" id="2.3.2.6"/>
    </reaction>
</comment>
<comment type="subcellular location">
    <subcellularLocation>
        <location evidence="4">Cytoplasm</location>
    </subcellularLocation>
</comment>
<comment type="catalytic activity">
    <reaction evidence="4">
        <text>L-phenylalanyl-tRNA(Phe) + an N-terminal L-alpha-aminoacyl-[protein] = an N-terminal L-phenylalanyl-L-alpha-aminoacyl-[protein] + tRNA(Phe)</text>
        <dbReference type="Rhea" id="RHEA:43632"/>
        <dbReference type="Rhea" id="RHEA-COMP:9668"/>
        <dbReference type="Rhea" id="RHEA-COMP:9699"/>
        <dbReference type="Rhea" id="RHEA-COMP:10636"/>
        <dbReference type="Rhea" id="RHEA-COMP:10637"/>
        <dbReference type="ChEBI" id="CHEBI:78442"/>
        <dbReference type="ChEBI" id="CHEBI:78531"/>
        <dbReference type="ChEBI" id="CHEBI:78597"/>
        <dbReference type="ChEBI" id="CHEBI:83561"/>
        <dbReference type="EC" id="2.3.2.6"/>
    </reaction>
</comment>
<dbReference type="Gene3D" id="3.30.70.3550">
    <property type="entry name" value="Leucyl/phenylalanyl-tRNA-protein transferase, N-terminal domain"/>
    <property type="match status" value="1"/>
</dbReference>
<feature type="compositionally biased region" description="Acidic residues" evidence="5">
    <location>
        <begin position="1"/>
        <end position="10"/>
    </location>
</feature>
<dbReference type="InterPro" id="IPR042203">
    <property type="entry name" value="Leu/Phe-tRNA_Trfase_C"/>
</dbReference>
<dbReference type="EMBL" id="JACCFH010000001">
    <property type="protein sequence ID" value="NYG34878.1"/>
    <property type="molecule type" value="Genomic_DNA"/>
</dbReference>
<comment type="similarity">
    <text evidence="4">Belongs to the L/F-transferase family.</text>
</comment>
<keyword evidence="2 4" id="KW-0808">Transferase</keyword>
<evidence type="ECO:0000313" key="7">
    <source>
        <dbReference type="Proteomes" id="UP000518288"/>
    </source>
</evidence>
<dbReference type="InterPro" id="IPR016181">
    <property type="entry name" value="Acyl_CoA_acyltransferase"/>
</dbReference>
<dbReference type="PANTHER" id="PTHR30098">
    <property type="entry name" value="LEUCYL/PHENYLALANYL-TRNA--PROTEIN TRANSFERASE"/>
    <property type="match status" value="1"/>
</dbReference>
<comment type="catalytic activity">
    <reaction evidence="4">
        <text>N-terminal L-arginyl-[protein] + L-leucyl-tRNA(Leu) = N-terminal L-leucyl-L-arginyl-[protein] + tRNA(Leu) + H(+)</text>
        <dbReference type="Rhea" id="RHEA:50416"/>
        <dbReference type="Rhea" id="RHEA-COMP:9613"/>
        <dbReference type="Rhea" id="RHEA-COMP:9622"/>
        <dbReference type="Rhea" id="RHEA-COMP:12672"/>
        <dbReference type="Rhea" id="RHEA-COMP:12673"/>
        <dbReference type="ChEBI" id="CHEBI:15378"/>
        <dbReference type="ChEBI" id="CHEBI:64719"/>
        <dbReference type="ChEBI" id="CHEBI:78442"/>
        <dbReference type="ChEBI" id="CHEBI:78494"/>
        <dbReference type="ChEBI" id="CHEBI:133044"/>
        <dbReference type="EC" id="2.3.2.6"/>
    </reaction>
</comment>
<evidence type="ECO:0000256" key="3">
    <source>
        <dbReference type="ARBA" id="ARBA00023315"/>
    </source>
</evidence>
<dbReference type="GO" id="GO:0030163">
    <property type="term" value="P:protein catabolic process"/>
    <property type="evidence" value="ECO:0007669"/>
    <property type="project" value="UniProtKB-UniRule"/>
</dbReference>
<dbReference type="GO" id="GO:0008914">
    <property type="term" value="F:leucyl-tRNA--protein transferase activity"/>
    <property type="evidence" value="ECO:0007669"/>
    <property type="project" value="UniProtKB-UniRule"/>
</dbReference>
<evidence type="ECO:0000256" key="5">
    <source>
        <dbReference type="SAM" id="MobiDB-lite"/>
    </source>
</evidence>
<dbReference type="Pfam" id="PF03588">
    <property type="entry name" value="Leu_Phe_trans"/>
    <property type="match status" value="1"/>
</dbReference>
<dbReference type="PANTHER" id="PTHR30098:SF2">
    <property type="entry name" value="LEUCYL_PHENYLALANYL-TRNA--PROTEIN TRANSFERASE"/>
    <property type="match status" value="1"/>
</dbReference>
<dbReference type="NCBIfam" id="TIGR00667">
    <property type="entry name" value="aat"/>
    <property type="match status" value="1"/>
</dbReference>
<accession>A0A7Y9R104</accession>
<name>A0A7Y9R104_9BURK</name>
<keyword evidence="3 4" id="KW-0012">Acyltransferase</keyword>
<dbReference type="AlphaFoldDB" id="A0A7Y9R104"/>
<evidence type="ECO:0000313" key="6">
    <source>
        <dbReference type="EMBL" id="NYG34878.1"/>
    </source>
</evidence>
<dbReference type="Proteomes" id="UP000518288">
    <property type="component" value="Unassembled WGS sequence"/>
</dbReference>
<dbReference type="InterPro" id="IPR004616">
    <property type="entry name" value="Leu/Phe-tRNA_Trfase"/>
</dbReference>
<dbReference type="HAMAP" id="MF_00688">
    <property type="entry name" value="Leu_Phe_trans"/>
    <property type="match status" value="1"/>
</dbReference>
<sequence>MIDWLPDNDDGQAPFPPTSRALGPDTEAPGLLCAGGQLSLRRLEQAYRRGIFPWYSPGEPILWWSTAPRMVLQTAQFRLHRSLKKVLRRFVATPGCEVRIDGAFERVIGHCASVAREGQNGTWIVPELQQAYRRWHAAGGVHSFETWIDGRLVGGLYGVCIGRMFYGESMFALQTDASKIALSALVAFCRAEGIAWIDCQQQTRHLASLGAAPVDRAAFEAHIAHATALPASQRWTYDVALWRQLPLDSDSPTSEPA</sequence>
<comment type="caution">
    <text evidence="6">The sequence shown here is derived from an EMBL/GenBank/DDBJ whole genome shotgun (WGS) entry which is preliminary data.</text>
</comment>
<organism evidence="6 7">
    <name type="scientific">Sphaerotilus montanus</name>
    <dbReference type="NCBI Taxonomy" id="522889"/>
    <lineage>
        <taxon>Bacteria</taxon>
        <taxon>Pseudomonadati</taxon>
        <taxon>Pseudomonadota</taxon>
        <taxon>Betaproteobacteria</taxon>
        <taxon>Burkholderiales</taxon>
        <taxon>Sphaerotilaceae</taxon>
        <taxon>Sphaerotilus</taxon>
    </lineage>
</organism>
<evidence type="ECO:0000256" key="2">
    <source>
        <dbReference type="ARBA" id="ARBA00022679"/>
    </source>
</evidence>
<evidence type="ECO:0000256" key="1">
    <source>
        <dbReference type="ARBA" id="ARBA00022490"/>
    </source>
</evidence>
<dbReference type="RefSeq" id="WP_179635467.1">
    <property type="nucleotide sequence ID" value="NZ_JACCFH010000001.1"/>
</dbReference>
<protein>
    <recommendedName>
        <fullName evidence="4">Leucyl/phenylalanyl-tRNA--protein transferase</fullName>
        <ecNumber evidence="4">2.3.2.6</ecNumber>
    </recommendedName>
    <alternativeName>
        <fullName evidence="4">L/F-transferase</fullName>
    </alternativeName>
    <alternativeName>
        <fullName evidence="4">Leucyltransferase</fullName>
    </alternativeName>
    <alternativeName>
        <fullName evidence="4">Phenyalanyltransferase</fullName>
    </alternativeName>
</protein>
<dbReference type="EC" id="2.3.2.6" evidence="4"/>
<dbReference type="SUPFAM" id="SSF55729">
    <property type="entry name" value="Acyl-CoA N-acyltransferases (Nat)"/>
    <property type="match status" value="1"/>
</dbReference>
<reference evidence="6 7" key="1">
    <citation type="submission" date="2020-07" db="EMBL/GenBank/DDBJ databases">
        <title>Genomic Encyclopedia of Archaeal and Bacterial Type Strains, Phase II (KMG-II): from individual species to whole genera.</title>
        <authorList>
            <person name="Goeker M."/>
        </authorList>
    </citation>
    <scope>NUCLEOTIDE SEQUENCE [LARGE SCALE GENOMIC DNA]</scope>
    <source>
        <strain evidence="6 7">DSM 21226</strain>
    </source>
</reference>
<proteinExistence type="inferred from homology"/>
<evidence type="ECO:0000256" key="4">
    <source>
        <dbReference type="HAMAP-Rule" id="MF_00688"/>
    </source>
</evidence>
<gene>
    <name evidence="4" type="primary">aat</name>
    <name evidence="6" type="ORF">BDD16_003864</name>
</gene>